<evidence type="ECO:0000256" key="1">
    <source>
        <dbReference type="RuleBase" id="RU000411"/>
    </source>
</evidence>
<dbReference type="PANTHER" id="PTHR11461:SF211">
    <property type="entry name" value="GH10112P-RELATED"/>
    <property type="match status" value="1"/>
</dbReference>
<dbReference type="InterPro" id="IPR042178">
    <property type="entry name" value="Serpin_sf_1"/>
</dbReference>
<dbReference type="SUPFAM" id="SSF56574">
    <property type="entry name" value="Serpins"/>
    <property type="match status" value="1"/>
</dbReference>
<evidence type="ECO:0000313" key="5">
    <source>
        <dbReference type="EMBL" id="PIW17032.1"/>
    </source>
</evidence>
<dbReference type="InterPro" id="IPR023796">
    <property type="entry name" value="Serpin_dom"/>
</dbReference>
<proteinExistence type="inferred from homology"/>
<dbReference type="PANTHER" id="PTHR11461">
    <property type="entry name" value="SERINE PROTEASE INHIBITOR, SERPIN"/>
    <property type="match status" value="1"/>
</dbReference>
<accession>A0A2M7G5D3</accession>
<feature type="domain" description="Serpin" evidence="4">
    <location>
        <begin position="88"/>
        <end position="454"/>
    </location>
</feature>
<evidence type="ECO:0000256" key="3">
    <source>
        <dbReference type="SAM" id="SignalP"/>
    </source>
</evidence>
<dbReference type="Proteomes" id="UP000231019">
    <property type="component" value="Unassembled WGS sequence"/>
</dbReference>
<reference evidence="5 6" key="1">
    <citation type="submission" date="2017-09" db="EMBL/GenBank/DDBJ databases">
        <title>Depth-based differentiation of microbial function through sediment-hosted aquifers and enrichment of novel symbionts in the deep terrestrial subsurface.</title>
        <authorList>
            <person name="Probst A.J."/>
            <person name="Ladd B."/>
            <person name="Jarett J.K."/>
            <person name="Geller-Mcgrath D.E."/>
            <person name="Sieber C.M."/>
            <person name="Emerson J.B."/>
            <person name="Anantharaman K."/>
            <person name="Thomas B.C."/>
            <person name="Malmstrom R."/>
            <person name="Stieglmeier M."/>
            <person name="Klingl A."/>
            <person name="Woyke T."/>
            <person name="Ryan C.M."/>
            <person name="Banfield J.F."/>
        </authorList>
    </citation>
    <scope>NUCLEOTIDE SEQUENCE [LARGE SCALE GENOMIC DNA]</scope>
    <source>
        <strain evidence="5">CG17_big_fil_post_rev_8_21_14_2_50_48_46</strain>
    </source>
</reference>
<feature type="signal peptide" evidence="3">
    <location>
        <begin position="1"/>
        <end position="28"/>
    </location>
</feature>
<dbReference type="InterPro" id="IPR036186">
    <property type="entry name" value="Serpin_sf"/>
</dbReference>
<organism evidence="5 6">
    <name type="scientific">bacterium (Candidatus Blackallbacteria) CG17_big_fil_post_rev_8_21_14_2_50_48_46</name>
    <dbReference type="NCBI Taxonomy" id="2014261"/>
    <lineage>
        <taxon>Bacteria</taxon>
        <taxon>Candidatus Blackallbacteria</taxon>
    </lineage>
</organism>
<dbReference type="EMBL" id="PFFQ01000031">
    <property type="protein sequence ID" value="PIW17032.1"/>
    <property type="molecule type" value="Genomic_DNA"/>
</dbReference>
<dbReference type="InterPro" id="IPR000215">
    <property type="entry name" value="Serpin_fam"/>
</dbReference>
<gene>
    <name evidence="5" type="ORF">COW36_10345</name>
</gene>
<keyword evidence="3" id="KW-0732">Signal</keyword>
<dbReference type="Pfam" id="PF00079">
    <property type="entry name" value="Serpin"/>
    <property type="match status" value="1"/>
</dbReference>
<dbReference type="Gene3D" id="3.30.497.10">
    <property type="entry name" value="Antithrombin, subunit I, domain 2"/>
    <property type="match status" value="2"/>
</dbReference>
<evidence type="ECO:0000256" key="2">
    <source>
        <dbReference type="SAM" id="MobiDB-lite"/>
    </source>
</evidence>
<sequence length="457" mass="52465">MNKPIKRQAYKHLGQCLSMGLLLLTAQACQWPQAQTEPSPVQTSVQRAPSASPQPTPTAMPSLSPLSLQEQTELNQSKLLRGYRLLAFDLLHILSKDMQPNKNLLFSPFAIGAMLTLFYQNAEGESKVSLGKALHIEGMSDFQIEYEFSLFLRAMSNEENHSQSLTLDLSEFTLDIPTDWNQLKLINLFFSQENNASITPAFARKYATEFRRNSSNPLKEINDWVKSLTQNQNIDLISIPPQTLDLQNLFFNSFYLSSHWLYTFYTGQSKTDLFETALKEKKQQRFMRIDPSLSNNLSIDDRKEVLYSELYNTQTLTQATRSCIMMTILPKEEKALDWAQTFSVEQWEKLIETQELKDINQVVLPIWNQKQSHDLIPMIEQLGIKNLAKTPVHILHANKVSFNENGINKEKEKSTGQDFGDNRPKINFILNKPYLYIIYGNYNTILYMGIVNDPSQG</sequence>
<dbReference type="GO" id="GO:0005615">
    <property type="term" value="C:extracellular space"/>
    <property type="evidence" value="ECO:0007669"/>
    <property type="project" value="InterPro"/>
</dbReference>
<name>A0A2M7G5D3_9BACT</name>
<dbReference type="AlphaFoldDB" id="A0A2M7G5D3"/>
<dbReference type="SMART" id="SM00093">
    <property type="entry name" value="SERPIN"/>
    <property type="match status" value="1"/>
</dbReference>
<protein>
    <recommendedName>
        <fullName evidence="4">Serpin domain-containing protein</fullName>
    </recommendedName>
</protein>
<evidence type="ECO:0000313" key="6">
    <source>
        <dbReference type="Proteomes" id="UP000231019"/>
    </source>
</evidence>
<evidence type="ECO:0000259" key="4">
    <source>
        <dbReference type="SMART" id="SM00093"/>
    </source>
</evidence>
<feature type="compositionally biased region" description="Polar residues" evidence="2">
    <location>
        <begin position="35"/>
        <end position="47"/>
    </location>
</feature>
<feature type="region of interest" description="Disordered" evidence="2">
    <location>
        <begin position="35"/>
        <end position="63"/>
    </location>
</feature>
<dbReference type="PROSITE" id="PS51257">
    <property type="entry name" value="PROKAR_LIPOPROTEIN"/>
    <property type="match status" value="1"/>
</dbReference>
<comment type="similarity">
    <text evidence="1">Belongs to the serpin family.</text>
</comment>
<feature type="chain" id="PRO_5014669796" description="Serpin domain-containing protein" evidence="3">
    <location>
        <begin position="29"/>
        <end position="457"/>
    </location>
</feature>
<comment type="caution">
    <text evidence="5">The sequence shown here is derived from an EMBL/GenBank/DDBJ whole genome shotgun (WGS) entry which is preliminary data.</text>
</comment>
<dbReference type="GO" id="GO:0004867">
    <property type="term" value="F:serine-type endopeptidase inhibitor activity"/>
    <property type="evidence" value="ECO:0007669"/>
    <property type="project" value="InterPro"/>
</dbReference>